<protein>
    <recommendedName>
        <fullName evidence="10">Protein boule-like</fullName>
    </recommendedName>
</protein>
<evidence type="ECO:0000259" key="13">
    <source>
        <dbReference type="PROSITE" id="PS50102"/>
    </source>
</evidence>
<dbReference type="Bgee" id="ENSORLG00000025401">
    <property type="expression patterns" value="Expressed in testis and 7 other cell types or tissues"/>
</dbReference>
<dbReference type="GeneTree" id="ENSGT00530000063480"/>
<dbReference type="GO" id="GO:0045948">
    <property type="term" value="P:positive regulation of translational initiation"/>
    <property type="evidence" value="ECO:0000318"/>
    <property type="project" value="GO_Central"/>
</dbReference>
<dbReference type="Pfam" id="PF00076">
    <property type="entry name" value="RRM_1"/>
    <property type="match status" value="1"/>
</dbReference>
<evidence type="ECO:0000256" key="11">
    <source>
        <dbReference type="PROSITE-ProRule" id="PRU00176"/>
    </source>
</evidence>
<dbReference type="FunFam" id="3.30.70.330:FF:000167">
    <property type="entry name" value="protein boule-like isoform X1"/>
    <property type="match status" value="1"/>
</dbReference>
<dbReference type="STRING" id="8090.ENSORLP00000033567"/>
<accession>A0A3B3HQI8</accession>
<dbReference type="GO" id="GO:0030154">
    <property type="term" value="P:cell differentiation"/>
    <property type="evidence" value="ECO:0007669"/>
    <property type="project" value="UniProtKB-KW"/>
</dbReference>
<dbReference type="AlphaFoldDB" id="A0A3B3HQI8"/>
<dbReference type="GO" id="GO:0070935">
    <property type="term" value="P:3'-UTR-mediated mRNA stabilization"/>
    <property type="evidence" value="ECO:0000318"/>
    <property type="project" value="GO_Central"/>
</dbReference>
<dbReference type="GO" id="GO:0051321">
    <property type="term" value="P:meiotic cell cycle"/>
    <property type="evidence" value="ECO:0007669"/>
    <property type="project" value="UniProtKB-ARBA"/>
</dbReference>
<dbReference type="SMART" id="SM00360">
    <property type="entry name" value="RRM"/>
    <property type="match status" value="1"/>
</dbReference>
<dbReference type="PANTHER" id="PTHR11176:SF10">
    <property type="entry name" value="PROTEIN BOULE-LIKE"/>
    <property type="match status" value="1"/>
</dbReference>
<dbReference type="InParanoid" id="A0A3B3HQI8"/>
<dbReference type="SUPFAM" id="SSF54928">
    <property type="entry name" value="RNA-binding domain, RBD"/>
    <property type="match status" value="1"/>
</dbReference>
<dbReference type="Ensembl" id="ENSORLT00000046354.1">
    <property type="protein sequence ID" value="ENSORLP00000033567.1"/>
    <property type="gene ID" value="ENSORLG00000025401.1"/>
</dbReference>
<feature type="domain" description="RRM" evidence="13">
    <location>
        <begin position="40"/>
        <end position="117"/>
    </location>
</feature>
<comment type="subcellular location">
    <subcellularLocation>
        <location evidence="1">Cytoplasm</location>
    </subcellularLocation>
</comment>
<gene>
    <name evidence="14" type="primary">boll</name>
</gene>
<sequence>MDAQNRNRAHSSRSSSSFFSDADRHAHLLMGHAPGTIIPNRIFVGGVDYKVTENHLHHIFSHYGTVTEVKIVTNRSGMSKGYGFVTFEAPEDVVNILSKANRICYRDKKFSISQAVQKSQAPGPGSIVHKPFIHHDPTCDTVYLTTPAGFPYTFHNGVAYFNCPAMNQAARQWSPPQSFPQHLQWNAVQVQAPSTAVLYSQQAEFLYQQADGASFLPYLPVMEDAAAQMLEPTVSAVYQGSSALVLQHDPVKSRMLPPPQGHRRREGSPAHCRRCASQIHGPTPPQVFQQQLQTEPSKDRFPDGQTSPQVFQQRLQTKPSKVSFPDGQTSPQVFQQRLQTEPSKDRFPDGQTSPQVFQQQLCLLHLILTVDSPELPACISMKDPVCCRGALGWFLVLIDQSGPQV</sequence>
<dbReference type="PANTHER" id="PTHR11176">
    <property type="entry name" value="BOULE-RELATED"/>
    <property type="match status" value="1"/>
</dbReference>
<keyword evidence="15" id="KW-1185">Reference proteome</keyword>
<organism evidence="14 15">
    <name type="scientific">Oryzias latipes</name>
    <name type="common">Japanese rice fish</name>
    <name type="synonym">Japanese killifish</name>
    <dbReference type="NCBI Taxonomy" id="8090"/>
    <lineage>
        <taxon>Eukaryota</taxon>
        <taxon>Metazoa</taxon>
        <taxon>Chordata</taxon>
        <taxon>Craniata</taxon>
        <taxon>Vertebrata</taxon>
        <taxon>Euteleostomi</taxon>
        <taxon>Actinopterygii</taxon>
        <taxon>Neopterygii</taxon>
        <taxon>Teleostei</taxon>
        <taxon>Neoteleostei</taxon>
        <taxon>Acanthomorphata</taxon>
        <taxon>Ovalentaria</taxon>
        <taxon>Atherinomorphae</taxon>
        <taxon>Beloniformes</taxon>
        <taxon>Adrianichthyidae</taxon>
        <taxon>Oryziinae</taxon>
        <taxon>Oryzias</taxon>
    </lineage>
</organism>
<dbReference type="InterPro" id="IPR000504">
    <property type="entry name" value="RRM_dom"/>
</dbReference>
<feature type="region of interest" description="Disordered" evidence="12">
    <location>
        <begin position="290"/>
        <end position="309"/>
    </location>
</feature>
<evidence type="ECO:0000256" key="3">
    <source>
        <dbReference type="ARBA" id="ARBA00022490"/>
    </source>
</evidence>
<proteinExistence type="predicted"/>
<evidence type="ECO:0000313" key="15">
    <source>
        <dbReference type="Proteomes" id="UP000001038"/>
    </source>
</evidence>
<evidence type="ECO:0000256" key="7">
    <source>
        <dbReference type="ARBA" id="ARBA00022884"/>
    </source>
</evidence>
<keyword evidence="5" id="KW-0810">Translation regulation</keyword>
<dbReference type="GO" id="GO:0008494">
    <property type="term" value="F:translation activator activity"/>
    <property type="evidence" value="ECO:0000318"/>
    <property type="project" value="GO_Central"/>
</dbReference>
<reference evidence="14" key="3">
    <citation type="submission" date="2025-09" db="UniProtKB">
        <authorList>
            <consortium name="Ensembl"/>
        </authorList>
    </citation>
    <scope>IDENTIFICATION</scope>
    <source>
        <strain evidence="14">Hd-rR</strain>
    </source>
</reference>
<comment type="function">
    <text evidence="8">Probable RNA-binding protein, which may be required during spermatogenesis. May act by binding to the 3'-UTR of mRNAs and regulating their translation.</text>
</comment>
<dbReference type="GO" id="GO:0005737">
    <property type="term" value="C:cytoplasm"/>
    <property type="evidence" value="ECO:0000318"/>
    <property type="project" value="GO_Central"/>
</dbReference>
<evidence type="ECO:0000256" key="12">
    <source>
        <dbReference type="SAM" id="MobiDB-lite"/>
    </source>
</evidence>
<evidence type="ECO:0000256" key="4">
    <source>
        <dbReference type="ARBA" id="ARBA00022782"/>
    </source>
</evidence>
<dbReference type="InterPro" id="IPR012677">
    <property type="entry name" value="Nucleotide-bd_a/b_plait_sf"/>
</dbReference>
<evidence type="ECO:0000256" key="6">
    <source>
        <dbReference type="ARBA" id="ARBA00022871"/>
    </source>
</evidence>
<evidence type="ECO:0000256" key="2">
    <source>
        <dbReference type="ARBA" id="ARBA00022473"/>
    </source>
</evidence>
<feature type="region of interest" description="Disordered" evidence="12">
    <location>
        <begin position="249"/>
        <end position="285"/>
    </location>
</feature>
<name>A0A3B3HQI8_ORYLA</name>
<dbReference type="Gene3D" id="3.30.70.330">
    <property type="match status" value="1"/>
</dbReference>
<keyword evidence="6" id="KW-0744">Spermatogenesis</keyword>
<keyword evidence="7 11" id="KW-0694">RNA-binding</keyword>
<evidence type="ECO:0000256" key="10">
    <source>
        <dbReference type="ARBA" id="ARBA00072848"/>
    </source>
</evidence>
<evidence type="ECO:0000256" key="5">
    <source>
        <dbReference type="ARBA" id="ARBA00022845"/>
    </source>
</evidence>
<dbReference type="GO" id="GO:0007283">
    <property type="term" value="P:spermatogenesis"/>
    <property type="evidence" value="ECO:0007669"/>
    <property type="project" value="UniProtKB-KW"/>
</dbReference>
<evidence type="ECO:0000256" key="9">
    <source>
        <dbReference type="ARBA" id="ARBA00062241"/>
    </source>
</evidence>
<comment type="subunit">
    <text evidence="9">Interacts with DAZ1 and DAZL.</text>
</comment>
<reference evidence="14" key="2">
    <citation type="submission" date="2025-08" db="UniProtKB">
        <authorList>
            <consortium name="Ensembl"/>
        </authorList>
    </citation>
    <scope>IDENTIFICATION</scope>
    <source>
        <strain evidence="14">Hd-rR</strain>
    </source>
</reference>
<dbReference type="Proteomes" id="UP000001038">
    <property type="component" value="Chromosome 2"/>
</dbReference>
<evidence type="ECO:0000256" key="8">
    <source>
        <dbReference type="ARBA" id="ARBA00060279"/>
    </source>
</evidence>
<dbReference type="PROSITE" id="PS50102">
    <property type="entry name" value="RRM"/>
    <property type="match status" value="1"/>
</dbReference>
<keyword evidence="3" id="KW-0963">Cytoplasm</keyword>
<keyword evidence="2" id="KW-0217">Developmental protein</keyword>
<keyword evidence="4" id="KW-0221">Differentiation</keyword>
<evidence type="ECO:0000256" key="1">
    <source>
        <dbReference type="ARBA" id="ARBA00004496"/>
    </source>
</evidence>
<reference evidence="14 15" key="1">
    <citation type="journal article" date="2007" name="Nature">
        <title>The medaka draft genome and insights into vertebrate genome evolution.</title>
        <authorList>
            <person name="Kasahara M."/>
            <person name="Naruse K."/>
            <person name="Sasaki S."/>
            <person name="Nakatani Y."/>
            <person name="Qu W."/>
            <person name="Ahsan B."/>
            <person name="Yamada T."/>
            <person name="Nagayasu Y."/>
            <person name="Doi K."/>
            <person name="Kasai Y."/>
            <person name="Jindo T."/>
            <person name="Kobayashi D."/>
            <person name="Shimada A."/>
            <person name="Toyoda A."/>
            <person name="Kuroki Y."/>
            <person name="Fujiyama A."/>
            <person name="Sasaki T."/>
            <person name="Shimizu A."/>
            <person name="Asakawa S."/>
            <person name="Shimizu N."/>
            <person name="Hashimoto S."/>
            <person name="Yang J."/>
            <person name="Lee Y."/>
            <person name="Matsushima K."/>
            <person name="Sugano S."/>
            <person name="Sakaizumi M."/>
            <person name="Narita T."/>
            <person name="Ohishi K."/>
            <person name="Haga S."/>
            <person name="Ohta F."/>
            <person name="Nomoto H."/>
            <person name="Nogata K."/>
            <person name="Morishita T."/>
            <person name="Endo T."/>
            <person name="Shin-I T."/>
            <person name="Takeda H."/>
            <person name="Morishita S."/>
            <person name="Kohara Y."/>
        </authorList>
    </citation>
    <scope>NUCLEOTIDE SEQUENCE [LARGE SCALE GENOMIC DNA]</scope>
    <source>
        <strain evidence="14 15">Hd-rR</strain>
    </source>
</reference>
<evidence type="ECO:0000313" key="14">
    <source>
        <dbReference type="Ensembl" id="ENSORLP00000033567.1"/>
    </source>
</evidence>
<dbReference type="GO" id="GO:0003730">
    <property type="term" value="F:mRNA 3'-UTR binding"/>
    <property type="evidence" value="ECO:0000318"/>
    <property type="project" value="GO_Central"/>
</dbReference>
<dbReference type="InterPro" id="IPR035979">
    <property type="entry name" value="RBD_domain_sf"/>
</dbReference>